<evidence type="ECO:0000313" key="1">
    <source>
        <dbReference type="EMBL" id="OGC63150.1"/>
    </source>
</evidence>
<evidence type="ECO:0000313" key="2">
    <source>
        <dbReference type="Proteomes" id="UP000176614"/>
    </source>
</evidence>
<dbReference type="Proteomes" id="UP000176614">
    <property type="component" value="Unassembled WGS sequence"/>
</dbReference>
<gene>
    <name evidence="1" type="ORF">A2264_00445</name>
</gene>
<dbReference type="AlphaFoldDB" id="A0A1F4W1B5"/>
<reference evidence="1 2" key="1">
    <citation type="journal article" date="2016" name="Nat. Commun.">
        <title>Thousands of microbial genomes shed light on interconnected biogeochemical processes in an aquifer system.</title>
        <authorList>
            <person name="Anantharaman K."/>
            <person name="Brown C.T."/>
            <person name="Hug L.A."/>
            <person name="Sharon I."/>
            <person name="Castelle C.J."/>
            <person name="Probst A.J."/>
            <person name="Thomas B.C."/>
            <person name="Singh A."/>
            <person name="Wilkins M.J."/>
            <person name="Karaoz U."/>
            <person name="Brodie E.L."/>
            <person name="Williams K.H."/>
            <person name="Hubbard S.S."/>
            <person name="Banfield J.F."/>
        </authorList>
    </citation>
    <scope>NUCLEOTIDE SEQUENCE [LARGE SCALE GENOMIC DNA]</scope>
</reference>
<accession>A0A1F4W1B5</accession>
<dbReference type="EMBL" id="MEVT01000008">
    <property type="protein sequence ID" value="OGC63150.1"/>
    <property type="molecule type" value="Genomic_DNA"/>
</dbReference>
<name>A0A1F4W1B5_UNCKA</name>
<protein>
    <submittedName>
        <fullName evidence="1">Uncharacterized protein</fullName>
    </submittedName>
</protein>
<organism evidence="1 2">
    <name type="scientific">candidate division WWE3 bacterium RIFOXYA2_FULL_46_9</name>
    <dbReference type="NCBI Taxonomy" id="1802636"/>
    <lineage>
        <taxon>Bacteria</taxon>
        <taxon>Katanobacteria</taxon>
    </lineage>
</organism>
<proteinExistence type="predicted"/>
<comment type="caution">
    <text evidence="1">The sequence shown here is derived from an EMBL/GenBank/DDBJ whole genome shotgun (WGS) entry which is preliminary data.</text>
</comment>
<sequence>MLSKIDLTKIEEISARVFDQKFDQKFDQRFDKKFDEKFGPAFYKHMDFYVETKLRGLISDEIKKQVGNLPTRDEFYERMDKLISEVAFFRQEYPLIMARLDQIARVE</sequence>